<proteinExistence type="predicted"/>
<protein>
    <submittedName>
        <fullName evidence="1">Uncharacterized protein</fullName>
    </submittedName>
</protein>
<comment type="caution">
    <text evidence="1">The sequence shown here is derived from an EMBL/GenBank/DDBJ whole genome shotgun (WGS) entry which is preliminary data.</text>
</comment>
<dbReference type="EMBL" id="JASBWU010000005">
    <property type="protein sequence ID" value="KAJ9121574.1"/>
    <property type="molecule type" value="Genomic_DNA"/>
</dbReference>
<name>A0ACC2XDX3_9TREE</name>
<keyword evidence="2" id="KW-1185">Reference proteome</keyword>
<organism evidence="1 2">
    <name type="scientific">Naganishia vaughanmartiniae</name>
    <dbReference type="NCBI Taxonomy" id="1424756"/>
    <lineage>
        <taxon>Eukaryota</taxon>
        <taxon>Fungi</taxon>
        <taxon>Dikarya</taxon>
        <taxon>Basidiomycota</taxon>
        <taxon>Agaricomycotina</taxon>
        <taxon>Tremellomycetes</taxon>
        <taxon>Filobasidiales</taxon>
        <taxon>Filobasidiaceae</taxon>
        <taxon>Naganishia</taxon>
    </lineage>
</organism>
<evidence type="ECO:0000313" key="1">
    <source>
        <dbReference type="EMBL" id="KAJ9121574.1"/>
    </source>
</evidence>
<reference evidence="1" key="1">
    <citation type="submission" date="2023-04" db="EMBL/GenBank/DDBJ databases">
        <title>Draft Genome sequencing of Naganishia species isolated from polar environments using Oxford Nanopore Technology.</title>
        <authorList>
            <person name="Leo P."/>
            <person name="Venkateswaran K."/>
        </authorList>
    </citation>
    <scope>NUCLEOTIDE SEQUENCE</scope>
    <source>
        <strain evidence="1">MNA-CCFEE 5425</strain>
    </source>
</reference>
<accession>A0ACC2XDX3</accession>
<sequence>MHEGQPSFLAAAFAYERQLQKNIAEDIQRCHETRERIYQTKFEFSPSFPFQPAPQQTVIEAPMTRSERFMQMVRKLFHTQLPGYVPRGQSSNSSLREPFSSSGYNSTSQTPAETSWWARFKAWCTPTWESKNQRDTHTQSGIPDGVPSLSKYQAAHPYSNLEKGQTSTSSNSSNGAGSPHPTAFSHIFRSVAKVAVPGLVFADEGDKATPATPEKESYVFSIDSVTTPSRPVGCRGTLCDTWVYCGCPYQWSCEHMRHYCPPPALPVLAARASQPAVPRVVQAESTEKKQNLLSKHVEWSPQNK</sequence>
<evidence type="ECO:0000313" key="2">
    <source>
        <dbReference type="Proteomes" id="UP001243375"/>
    </source>
</evidence>
<dbReference type="Proteomes" id="UP001243375">
    <property type="component" value="Unassembled WGS sequence"/>
</dbReference>
<gene>
    <name evidence="1" type="ORF">QFC22_002193</name>
</gene>